<gene>
    <name evidence="2" type="ORF">PEVE_00033051</name>
</gene>
<organism evidence="2 3">
    <name type="scientific">Porites evermanni</name>
    <dbReference type="NCBI Taxonomy" id="104178"/>
    <lineage>
        <taxon>Eukaryota</taxon>
        <taxon>Metazoa</taxon>
        <taxon>Cnidaria</taxon>
        <taxon>Anthozoa</taxon>
        <taxon>Hexacorallia</taxon>
        <taxon>Scleractinia</taxon>
        <taxon>Fungiina</taxon>
        <taxon>Poritidae</taxon>
        <taxon>Porites</taxon>
    </lineage>
</organism>
<protein>
    <submittedName>
        <fullName evidence="2">Uncharacterized protein</fullName>
    </submittedName>
</protein>
<evidence type="ECO:0000256" key="1">
    <source>
        <dbReference type="SAM" id="MobiDB-lite"/>
    </source>
</evidence>
<accession>A0ABN8SYP7</accession>
<keyword evidence="3" id="KW-1185">Reference proteome</keyword>
<name>A0ABN8SYP7_9CNID</name>
<comment type="caution">
    <text evidence="2">The sequence shown here is derived from an EMBL/GenBank/DDBJ whole genome shotgun (WGS) entry which is preliminary data.</text>
</comment>
<reference evidence="2 3" key="1">
    <citation type="submission" date="2022-05" db="EMBL/GenBank/DDBJ databases">
        <authorList>
            <consortium name="Genoscope - CEA"/>
            <person name="William W."/>
        </authorList>
    </citation>
    <scope>NUCLEOTIDE SEQUENCE [LARGE SCALE GENOMIC DNA]</scope>
</reference>
<dbReference type="SUPFAM" id="SSF56672">
    <property type="entry name" value="DNA/RNA polymerases"/>
    <property type="match status" value="1"/>
</dbReference>
<evidence type="ECO:0000313" key="2">
    <source>
        <dbReference type="EMBL" id="CAH3196606.1"/>
    </source>
</evidence>
<sequence>MTNRRRSRKFSSSSDFSDDYLSTSDHPDKAVEIRSLLNYEFTSGQYNSPSVRGLLSLCYDQWVKLGASGFILSVVRDGKVPFVTLPPPKVSPNNHSGVTHSHFVSEAISDLLRTKCVEILDHKPDIVNPLSVSIQPLGKKRLIINLRHVNLYVFKRKFRCEDVSVALQIFSQGFFLFNNSIKAKINSLTVRADLTRYGFVINKEKSLWEPVQVISWLGTVFVTYQGFLSVTERRVSKLKSSIDLLSKDDCKIFKVRDVASVVGQVISFTPCLGSVARIMTRALYTVVNQKQSRNSKVELTKEACDELTFWIDNVDSLNLRCPWLPFQPPARFVYSDASDYACSSFIESELKFFLSKLECYRGFSKLYLERA</sequence>
<feature type="region of interest" description="Disordered" evidence="1">
    <location>
        <begin position="1"/>
        <end position="25"/>
    </location>
</feature>
<dbReference type="InterPro" id="IPR052055">
    <property type="entry name" value="Hepadnavirus_pol/RT"/>
</dbReference>
<dbReference type="EMBL" id="CALNXI010004882">
    <property type="protein sequence ID" value="CAH3196606.1"/>
    <property type="molecule type" value="Genomic_DNA"/>
</dbReference>
<proteinExistence type="predicted"/>
<dbReference type="PANTHER" id="PTHR33050">
    <property type="entry name" value="REVERSE TRANSCRIPTASE DOMAIN-CONTAINING PROTEIN"/>
    <property type="match status" value="1"/>
</dbReference>
<dbReference type="Proteomes" id="UP001159427">
    <property type="component" value="Unassembled WGS sequence"/>
</dbReference>
<evidence type="ECO:0000313" key="3">
    <source>
        <dbReference type="Proteomes" id="UP001159427"/>
    </source>
</evidence>
<dbReference type="InterPro" id="IPR043502">
    <property type="entry name" value="DNA/RNA_pol_sf"/>
</dbReference>
<feature type="compositionally biased region" description="Low complexity" evidence="1">
    <location>
        <begin position="10"/>
        <end position="24"/>
    </location>
</feature>
<dbReference type="PANTHER" id="PTHR33050:SF7">
    <property type="entry name" value="RIBONUCLEASE H"/>
    <property type="match status" value="1"/>
</dbReference>